<feature type="region of interest" description="Disordered" evidence="1">
    <location>
        <begin position="327"/>
        <end position="720"/>
    </location>
</feature>
<accession>A0A6A6NVT8</accession>
<dbReference type="GO" id="GO:0000781">
    <property type="term" value="C:chromosome, telomeric region"/>
    <property type="evidence" value="ECO:0007669"/>
    <property type="project" value="InterPro"/>
</dbReference>
<dbReference type="Pfam" id="PF02765">
    <property type="entry name" value="POT1"/>
    <property type="match status" value="1"/>
</dbReference>
<dbReference type="AlphaFoldDB" id="A0A6A6NVT8"/>
<dbReference type="Proteomes" id="UP000799766">
    <property type="component" value="Unassembled WGS sequence"/>
</dbReference>
<feature type="compositionally biased region" description="Pro residues" evidence="1">
    <location>
        <begin position="616"/>
        <end position="626"/>
    </location>
</feature>
<dbReference type="SUPFAM" id="SSF50249">
    <property type="entry name" value="Nucleic acid-binding proteins"/>
    <property type="match status" value="1"/>
</dbReference>
<dbReference type="GO" id="GO:0000723">
    <property type="term" value="P:telomere maintenance"/>
    <property type="evidence" value="ECO:0007669"/>
    <property type="project" value="InterPro"/>
</dbReference>
<feature type="compositionally biased region" description="Polar residues" evidence="1">
    <location>
        <begin position="885"/>
        <end position="895"/>
    </location>
</feature>
<name>A0A6A6NVT8_9PEZI</name>
<feature type="region of interest" description="Disordered" evidence="1">
    <location>
        <begin position="253"/>
        <end position="273"/>
    </location>
</feature>
<gene>
    <name evidence="3" type="ORF">BDY21DRAFT_68245</name>
</gene>
<dbReference type="SMART" id="SM00976">
    <property type="entry name" value="Telo_bind"/>
    <property type="match status" value="1"/>
</dbReference>
<dbReference type="GO" id="GO:0003677">
    <property type="term" value="F:DNA binding"/>
    <property type="evidence" value="ECO:0007669"/>
    <property type="project" value="InterPro"/>
</dbReference>
<sequence length="1064" mass="116440">MAASGEHKGASTGLDSLNTIESLEEVELSKLVPQGEFPTSSRIEGVVTVIWPYFSGRGPTGQGSLAFHLDERENFRCANPGLVRVQLKGRAAREFHQEGLINGFKVRIGLGEATWSEVSTAWSALHFQPQNEKRRVAGELVFTDKVFATIQPPDDESHPKLIDTRELSPETPSPLPQAQEPLPSPPPSATPLPLPKRQLLHDDARPSPAKFRTPRLSTEAALFDFFHDTPIRGEGQRVFSGVRKWIVEGRTPPEEATQAAPVTPTPVQRSPTPTVAEPVTKIMQSAPELVESLPAPLKLPTGLIEPTTAMEPIAKVIESSLELVELPPVPLEPPPAPTEPEPATVEPELAAVEPEPESWEPEPAPMESEFQAVGSPSPVVEPLSRVAEQPPGFRGPVPISQSPGSAEAVPSYSAAVEHGPSPESMQHAPSSPMQIDEQIPSSGGAQQVRDSLPYPSKEPTQKLAQRLESPVEVESEPESRPGWPAVEYPELPSISESLEPIPSEPPLPTYDDRTLPSEKESDDESEESESESEDESEEEFEESEEETEEELIEGEEENEERVGLLDEKSESKQSEVSIERSSLPPVFEGQFEGTERPSPAPLDEGQPGATAQLPVLPSPRAPPSSPQPVSQTTTQIVDLCSDGSESEADVESEKTLVDADKHAQPETHEDTQGLEQRWQELHKHPQGDIHGRTPSPEHPATEALQRSPSLPPDLGMAEDAVAVASQMELDHDINSMPEVTHSDGTSIIERAEVIGKRERRVIPDSVSGSFESKLSSEVSVHEVTEEESQDILRPQDEKLHAIEEDNIMHAEQLPHPTGPEPAGGRSEDLAPFLSTFESTQTTRLQPLDTDDEAVPGGTQFTTVTEYDDFDLPQMALYSDEKDRQVTPTSKHSASLSPAPGSPIGLKTSMGYYTPLAFLPAHLNAHDTIDVLTVVSRGTDTPKRADKGPRDYFTSFSVVDAFANQPVPVKVFRPYKAALPVASEGDVVLLRDVKVRSRRRVCVIDSTEEASWCVWRYGMVGEKGARPPEEMNGPPVELGMEERAEAQKLREWWLEKGMRKWRTEG</sequence>
<dbReference type="EMBL" id="MU001686">
    <property type="protein sequence ID" value="KAF2455587.1"/>
    <property type="molecule type" value="Genomic_DNA"/>
</dbReference>
<feature type="compositionally biased region" description="Low complexity" evidence="1">
    <location>
        <begin position="489"/>
        <end position="501"/>
    </location>
</feature>
<protein>
    <recommendedName>
        <fullName evidence="2">Telomeric single stranded DNA binding POT1/Cdc13 domain-containing protein</fullName>
    </recommendedName>
</protein>
<reference evidence="3" key="1">
    <citation type="journal article" date="2020" name="Stud. Mycol.">
        <title>101 Dothideomycetes genomes: a test case for predicting lifestyles and emergence of pathogens.</title>
        <authorList>
            <person name="Haridas S."/>
            <person name="Albert R."/>
            <person name="Binder M."/>
            <person name="Bloem J."/>
            <person name="Labutti K."/>
            <person name="Salamov A."/>
            <person name="Andreopoulos B."/>
            <person name="Baker S."/>
            <person name="Barry K."/>
            <person name="Bills G."/>
            <person name="Bluhm B."/>
            <person name="Cannon C."/>
            <person name="Castanera R."/>
            <person name="Culley D."/>
            <person name="Daum C."/>
            <person name="Ezra D."/>
            <person name="Gonzalez J."/>
            <person name="Henrissat B."/>
            <person name="Kuo A."/>
            <person name="Liang C."/>
            <person name="Lipzen A."/>
            <person name="Lutzoni F."/>
            <person name="Magnuson J."/>
            <person name="Mondo S."/>
            <person name="Nolan M."/>
            <person name="Ohm R."/>
            <person name="Pangilinan J."/>
            <person name="Park H.-J."/>
            <person name="Ramirez L."/>
            <person name="Alfaro M."/>
            <person name="Sun H."/>
            <person name="Tritt A."/>
            <person name="Yoshinaga Y."/>
            <person name="Zwiers L.-H."/>
            <person name="Turgeon B."/>
            <person name="Goodwin S."/>
            <person name="Spatafora J."/>
            <person name="Crous P."/>
            <person name="Grigoriev I."/>
        </authorList>
    </citation>
    <scope>NUCLEOTIDE SEQUENCE</scope>
    <source>
        <strain evidence="3">ATCC 16933</strain>
    </source>
</reference>
<feature type="compositionally biased region" description="Acidic residues" evidence="1">
    <location>
        <begin position="520"/>
        <end position="559"/>
    </location>
</feature>
<evidence type="ECO:0000256" key="1">
    <source>
        <dbReference type="SAM" id="MobiDB-lite"/>
    </source>
</evidence>
<feature type="compositionally biased region" description="Basic and acidic residues" evidence="1">
    <location>
        <begin position="155"/>
        <end position="168"/>
    </location>
</feature>
<feature type="region of interest" description="Disordered" evidence="1">
    <location>
        <begin position="880"/>
        <end position="900"/>
    </location>
</feature>
<feature type="compositionally biased region" description="Polar residues" evidence="1">
    <location>
        <begin position="423"/>
        <end position="449"/>
    </location>
</feature>
<dbReference type="Gene3D" id="2.40.50.140">
    <property type="entry name" value="Nucleic acid-binding proteins"/>
    <property type="match status" value="1"/>
</dbReference>
<feature type="compositionally biased region" description="Basic and acidic residues" evidence="1">
    <location>
        <begin position="510"/>
        <end position="519"/>
    </location>
</feature>
<proteinExistence type="predicted"/>
<feature type="region of interest" description="Disordered" evidence="1">
    <location>
        <begin position="148"/>
        <end position="211"/>
    </location>
</feature>
<dbReference type="OrthoDB" id="5363079at2759"/>
<evidence type="ECO:0000313" key="4">
    <source>
        <dbReference type="Proteomes" id="UP000799766"/>
    </source>
</evidence>
<feature type="domain" description="Telomeric single stranded DNA binding POT1/Cdc13" evidence="2">
    <location>
        <begin position="912"/>
        <end position="1053"/>
    </location>
</feature>
<dbReference type="InterPro" id="IPR012340">
    <property type="entry name" value="NA-bd_OB-fold"/>
</dbReference>
<feature type="compositionally biased region" description="Pro residues" evidence="1">
    <location>
        <begin position="327"/>
        <end position="340"/>
    </location>
</feature>
<keyword evidence="4" id="KW-1185">Reference proteome</keyword>
<evidence type="ECO:0000259" key="2">
    <source>
        <dbReference type="SMART" id="SM00976"/>
    </source>
</evidence>
<feature type="compositionally biased region" description="Pro residues" evidence="1">
    <location>
        <begin position="182"/>
        <end position="194"/>
    </location>
</feature>
<organism evidence="3 4">
    <name type="scientific">Lineolata rhizophorae</name>
    <dbReference type="NCBI Taxonomy" id="578093"/>
    <lineage>
        <taxon>Eukaryota</taxon>
        <taxon>Fungi</taxon>
        <taxon>Dikarya</taxon>
        <taxon>Ascomycota</taxon>
        <taxon>Pezizomycotina</taxon>
        <taxon>Dothideomycetes</taxon>
        <taxon>Dothideomycetes incertae sedis</taxon>
        <taxon>Lineolatales</taxon>
        <taxon>Lineolataceae</taxon>
        <taxon>Lineolata</taxon>
    </lineage>
</organism>
<feature type="compositionally biased region" description="Basic and acidic residues" evidence="1">
    <location>
        <begin position="560"/>
        <end position="573"/>
    </location>
</feature>
<evidence type="ECO:0000313" key="3">
    <source>
        <dbReference type="EMBL" id="KAF2455587.1"/>
    </source>
</evidence>
<dbReference type="InterPro" id="IPR011564">
    <property type="entry name" value="Telomer_end-bd_POT1/Cdc13"/>
</dbReference>
<feature type="compositionally biased region" description="Low complexity" evidence="1">
    <location>
        <begin position="341"/>
        <end position="353"/>
    </location>
</feature>
<feature type="compositionally biased region" description="Basic and acidic residues" evidence="1">
    <location>
        <begin position="651"/>
        <end position="691"/>
    </location>
</feature>
<dbReference type="CDD" id="cd04497">
    <property type="entry name" value="hPOT1_OB1_like"/>
    <property type="match status" value="1"/>
</dbReference>